<keyword evidence="2" id="KW-1185">Reference proteome</keyword>
<accession>A0A2P5A6W3</accession>
<protein>
    <submittedName>
        <fullName evidence="1">Uncharacterized protein</fullName>
    </submittedName>
</protein>
<organism evidence="1 2">
    <name type="scientific">Parasponia andersonii</name>
    <name type="common">Sponia andersonii</name>
    <dbReference type="NCBI Taxonomy" id="3476"/>
    <lineage>
        <taxon>Eukaryota</taxon>
        <taxon>Viridiplantae</taxon>
        <taxon>Streptophyta</taxon>
        <taxon>Embryophyta</taxon>
        <taxon>Tracheophyta</taxon>
        <taxon>Spermatophyta</taxon>
        <taxon>Magnoliopsida</taxon>
        <taxon>eudicotyledons</taxon>
        <taxon>Gunneridae</taxon>
        <taxon>Pentapetalae</taxon>
        <taxon>rosids</taxon>
        <taxon>fabids</taxon>
        <taxon>Rosales</taxon>
        <taxon>Cannabaceae</taxon>
        <taxon>Parasponia</taxon>
    </lineage>
</organism>
<comment type="caution">
    <text evidence="1">The sequence shown here is derived from an EMBL/GenBank/DDBJ whole genome shotgun (WGS) entry which is preliminary data.</text>
</comment>
<reference evidence="2" key="1">
    <citation type="submission" date="2016-06" db="EMBL/GenBank/DDBJ databases">
        <title>Parallel loss of symbiosis genes in relatives of nitrogen-fixing non-legume Parasponia.</title>
        <authorList>
            <person name="Van Velzen R."/>
            <person name="Holmer R."/>
            <person name="Bu F."/>
            <person name="Rutten L."/>
            <person name="Van Zeijl A."/>
            <person name="Liu W."/>
            <person name="Santuari L."/>
            <person name="Cao Q."/>
            <person name="Sharma T."/>
            <person name="Shen D."/>
            <person name="Roswanjaya Y."/>
            <person name="Wardhani T."/>
            <person name="Kalhor M.S."/>
            <person name="Jansen J."/>
            <person name="Van den Hoogen J."/>
            <person name="Gungor B."/>
            <person name="Hartog M."/>
            <person name="Hontelez J."/>
            <person name="Verver J."/>
            <person name="Yang W.-C."/>
            <person name="Schijlen E."/>
            <person name="Repin R."/>
            <person name="Schilthuizen M."/>
            <person name="Schranz E."/>
            <person name="Heidstra R."/>
            <person name="Miyata K."/>
            <person name="Fedorova E."/>
            <person name="Kohlen W."/>
            <person name="Bisseling T."/>
            <person name="Smit S."/>
            <person name="Geurts R."/>
        </authorList>
    </citation>
    <scope>NUCLEOTIDE SEQUENCE [LARGE SCALE GENOMIC DNA]</scope>
    <source>
        <strain evidence="2">cv. WU1-14</strain>
    </source>
</reference>
<sequence length="149" mass="17420">MVSPSSIKYKTSLIIFDSKQEYVWKKVMAPPLSTNYPLIKPIGCWKTWPTSTIGVEIIYQATSIWEIILTFWCHGVILHIIKWSFLPTFSEETRLRHEEWERMKTIRNSQFESLHDSLEAMRKTMATIHGKVTNIDKSHHEEPSTVGRS</sequence>
<gene>
    <name evidence="1" type="ORF">PanWU01x14_362820</name>
</gene>
<name>A0A2P5A6W3_PARAD</name>
<dbReference type="EMBL" id="JXTB01000840">
    <property type="protein sequence ID" value="PON32276.1"/>
    <property type="molecule type" value="Genomic_DNA"/>
</dbReference>
<evidence type="ECO:0000313" key="2">
    <source>
        <dbReference type="Proteomes" id="UP000237105"/>
    </source>
</evidence>
<dbReference type="AlphaFoldDB" id="A0A2P5A6W3"/>
<evidence type="ECO:0000313" key="1">
    <source>
        <dbReference type="EMBL" id="PON32276.1"/>
    </source>
</evidence>
<dbReference type="Proteomes" id="UP000237105">
    <property type="component" value="Unassembled WGS sequence"/>
</dbReference>
<proteinExistence type="predicted"/>